<keyword evidence="1" id="KW-0472">Membrane</keyword>
<name>A0A291GB12_9RHOB</name>
<sequence>MADFRMKKIALGAIGVSILIVGVAIFQMATKNNTSETSSDPMTIERPENVPLDAVFRGGLDGGFFISLERRDLVLKDGIKVPAYWIEAYDSYSGIAEYKGMGIFISDREMSSDGETYFYAPPSVEDILSSGYFDGSELAFDIDGHAKVGRIIPVDINLDH</sequence>
<dbReference type="OrthoDB" id="9926071at2"/>
<dbReference type="RefSeq" id="WP_096805353.1">
    <property type="nucleotide sequence ID" value="NZ_CP022196.1"/>
</dbReference>
<protein>
    <submittedName>
        <fullName evidence="2">Uncharacterized protein</fullName>
    </submittedName>
</protein>
<dbReference type="AlphaFoldDB" id="A0A291GB12"/>
<dbReference type="EMBL" id="CP022196">
    <property type="protein sequence ID" value="ATG47254.1"/>
    <property type="molecule type" value="Genomic_DNA"/>
</dbReference>
<keyword evidence="1" id="KW-1133">Transmembrane helix</keyword>
<evidence type="ECO:0000313" key="3">
    <source>
        <dbReference type="Proteomes" id="UP000217935"/>
    </source>
</evidence>
<keyword evidence="1" id="KW-0812">Transmembrane</keyword>
<feature type="transmembrane region" description="Helical" evidence="1">
    <location>
        <begin position="9"/>
        <end position="29"/>
    </location>
</feature>
<organism evidence="2 3">
    <name type="scientific">Celeribacter ethanolicus</name>
    <dbReference type="NCBI Taxonomy" id="1758178"/>
    <lineage>
        <taxon>Bacteria</taxon>
        <taxon>Pseudomonadati</taxon>
        <taxon>Pseudomonadota</taxon>
        <taxon>Alphaproteobacteria</taxon>
        <taxon>Rhodobacterales</taxon>
        <taxon>Roseobacteraceae</taxon>
        <taxon>Celeribacter</taxon>
    </lineage>
</organism>
<gene>
    <name evidence="2" type="ORF">CEW89_06530</name>
</gene>
<dbReference type="KEGG" id="ceh:CEW89_06530"/>
<keyword evidence="3" id="KW-1185">Reference proteome</keyword>
<dbReference type="Proteomes" id="UP000217935">
    <property type="component" value="Chromosome"/>
</dbReference>
<proteinExistence type="predicted"/>
<accession>A0A291GB12</accession>
<evidence type="ECO:0000313" key="2">
    <source>
        <dbReference type="EMBL" id="ATG47254.1"/>
    </source>
</evidence>
<evidence type="ECO:0000256" key="1">
    <source>
        <dbReference type="SAM" id="Phobius"/>
    </source>
</evidence>
<reference evidence="2 3" key="1">
    <citation type="submission" date="2017-06" db="EMBL/GenBank/DDBJ databases">
        <title>Celeribacter sp. TSPH2 complete genome sequence.</title>
        <authorList>
            <person name="Woo J.-H."/>
            <person name="Kim H.-S."/>
        </authorList>
    </citation>
    <scope>NUCLEOTIDE SEQUENCE [LARGE SCALE GENOMIC DNA]</scope>
    <source>
        <strain evidence="2 3">TSPH2</strain>
    </source>
</reference>